<dbReference type="Proteomes" id="UP001515480">
    <property type="component" value="Unassembled WGS sequence"/>
</dbReference>
<evidence type="ECO:0000256" key="4">
    <source>
        <dbReference type="ARBA" id="ARBA00022679"/>
    </source>
</evidence>
<evidence type="ECO:0000256" key="1">
    <source>
        <dbReference type="ARBA" id="ARBA00004751"/>
    </source>
</evidence>
<dbReference type="InterPro" id="IPR002020">
    <property type="entry name" value="Citrate_synthase"/>
</dbReference>
<dbReference type="Gene3D" id="2.20.28.60">
    <property type="match status" value="1"/>
</dbReference>
<dbReference type="GO" id="GO:0046912">
    <property type="term" value="F:acyltransferase activity, acyl groups converted into alkyl on transfer"/>
    <property type="evidence" value="ECO:0007669"/>
    <property type="project" value="InterPro"/>
</dbReference>
<dbReference type="AlphaFoldDB" id="A0AB34IQS7"/>
<comment type="pathway">
    <text evidence="1">Carbohydrate metabolism; tricarboxylic acid cycle; isocitrate from oxaloacetate: step 1/2.</text>
</comment>
<organism evidence="6 7">
    <name type="scientific">Prymnesium parvum</name>
    <name type="common">Toxic golden alga</name>
    <dbReference type="NCBI Taxonomy" id="97485"/>
    <lineage>
        <taxon>Eukaryota</taxon>
        <taxon>Haptista</taxon>
        <taxon>Haptophyta</taxon>
        <taxon>Prymnesiophyceae</taxon>
        <taxon>Prymnesiales</taxon>
        <taxon>Prymnesiaceae</taxon>
        <taxon>Prymnesium</taxon>
    </lineage>
</organism>
<evidence type="ECO:0000313" key="7">
    <source>
        <dbReference type="Proteomes" id="UP001515480"/>
    </source>
</evidence>
<name>A0AB34IQS7_PRYPA</name>
<dbReference type="NCBIfam" id="NF004126">
    <property type="entry name" value="PRK05614.1"/>
    <property type="match status" value="1"/>
</dbReference>
<dbReference type="PANTHER" id="PTHR42871">
    <property type="entry name" value="CITRATE SYNTHASE"/>
    <property type="match status" value="1"/>
</dbReference>
<dbReference type="FunFam" id="1.10.230.10:FF:000002">
    <property type="entry name" value="Citrate synthase"/>
    <property type="match status" value="1"/>
</dbReference>
<evidence type="ECO:0000313" key="6">
    <source>
        <dbReference type="EMBL" id="KAL1503608.1"/>
    </source>
</evidence>
<keyword evidence="7" id="KW-1185">Reference proteome</keyword>
<proteinExistence type="inferred from homology"/>
<dbReference type="InterPro" id="IPR016143">
    <property type="entry name" value="Citrate_synth-like_sm_a-sub"/>
</dbReference>
<dbReference type="SUPFAM" id="SSF48256">
    <property type="entry name" value="Citrate synthase"/>
    <property type="match status" value="1"/>
</dbReference>
<accession>A0AB34IQS7</accession>
<dbReference type="GO" id="GO:0005737">
    <property type="term" value="C:cytoplasm"/>
    <property type="evidence" value="ECO:0007669"/>
    <property type="project" value="InterPro"/>
</dbReference>
<evidence type="ECO:0000256" key="5">
    <source>
        <dbReference type="RuleBase" id="RU000441"/>
    </source>
</evidence>
<sequence length="592" mass="65783">MPDVTVSDYSYFTEEADTYFVEVKPATEPGYWSVQIAEESQRDSSAPKILSERDIIRLHKALQAASHGFDTPLPPLPIRTASLLAAKTGDNIPIEKLSLQLQEYFATLVAHPGAMSSRVFLSFIYGDAPLDEESPRMHRRRASSDQSSQHPVCTEVTLSWEDEKGKHSTTLPVLHPYHQMGNRCINVRTLMEKTGFFTHDPGFTSTSSCESAITFIDGEKGELRHRGYAIKDIAEQSSFPEVAFLLIEGELPTPSELRAFDLALKSESMVHEKLITFFQGFKSDAHPMAIMVGVVGALSAFYPDSMNIFDHAQRRTSAIRLVAKMPTIAAISYKTAVGEPVVYPDHSLAFAENFLHMMFATPCAPYKVNPVHAKALETILVLHADHEQNASTSTVRIASSSQANPFACIAAGIASLWGPSHGGANEAVLCMLDEIGTPDRIPLFLDKAKDKSDPFRLMGFGHRVYKNHDPRATLMRGICEQVLASVDTSRTPELELARALEQQALQDEYFAKRKLYPNVDFYSGIVLRAIGIPRNMFTVVFAVARTVGWVAQWNESFLDREQRISRPRQLYVGMPAREFVPLDARDDSVGLA</sequence>
<reference evidence="6 7" key="1">
    <citation type="journal article" date="2024" name="Science">
        <title>Giant polyketide synthase enzymes in the biosynthesis of giant marine polyether toxins.</title>
        <authorList>
            <person name="Fallon T.R."/>
            <person name="Shende V.V."/>
            <person name="Wierzbicki I.H."/>
            <person name="Pendleton A.L."/>
            <person name="Watervoot N.F."/>
            <person name="Auber R.P."/>
            <person name="Gonzalez D.J."/>
            <person name="Wisecaver J.H."/>
            <person name="Moore B.S."/>
        </authorList>
    </citation>
    <scope>NUCLEOTIDE SEQUENCE [LARGE SCALE GENOMIC DNA]</scope>
    <source>
        <strain evidence="6 7">12B1</strain>
    </source>
</reference>
<evidence type="ECO:0000256" key="3">
    <source>
        <dbReference type="ARBA" id="ARBA00022532"/>
    </source>
</evidence>
<dbReference type="InterPro" id="IPR019810">
    <property type="entry name" value="Citrate_synthase_AS"/>
</dbReference>
<dbReference type="CDD" id="cd06114">
    <property type="entry name" value="EcCS_like"/>
    <property type="match status" value="1"/>
</dbReference>
<evidence type="ECO:0000256" key="2">
    <source>
        <dbReference type="ARBA" id="ARBA00010566"/>
    </source>
</evidence>
<dbReference type="EMBL" id="JBGBPQ010000021">
    <property type="protein sequence ID" value="KAL1503608.1"/>
    <property type="molecule type" value="Genomic_DNA"/>
</dbReference>
<protein>
    <recommendedName>
        <fullName evidence="5">Citrate synthase</fullName>
    </recommendedName>
</protein>
<dbReference type="NCBIfam" id="TIGR01798">
    <property type="entry name" value="cit_synth_I"/>
    <property type="match status" value="1"/>
</dbReference>
<dbReference type="GO" id="GO:0006099">
    <property type="term" value="P:tricarboxylic acid cycle"/>
    <property type="evidence" value="ECO:0007669"/>
    <property type="project" value="UniProtKB-KW"/>
</dbReference>
<dbReference type="Pfam" id="PF00285">
    <property type="entry name" value="Citrate_synt"/>
    <property type="match status" value="1"/>
</dbReference>
<gene>
    <name evidence="6" type="ORF">AB1Y20_012085</name>
</gene>
<keyword evidence="4 5" id="KW-0808">Transferase</keyword>
<dbReference type="InterPro" id="IPR010953">
    <property type="entry name" value="Citrate_synthase_typ-I"/>
</dbReference>
<comment type="caution">
    <text evidence="6">The sequence shown here is derived from an EMBL/GenBank/DDBJ whole genome shotgun (WGS) entry which is preliminary data.</text>
</comment>
<dbReference type="PANTHER" id="PTHR42871:SF1">
    <property type="entry name" value="CITRATE SYNTHASE"/>
    <property type="match status" value="1"/>
</dbReference>
<keyword evidence="3" id="KW-0816">Tricarboxylic acid cycle</keyword>
<dbReference type="PROSITE" id="PS00480">
    <property type="entry name" value="CITRATE_SYNTHASE"/>
    <property type="match status" value="1"/>
</dbReference>
<dbReference type="Gene3D" id="1.10.580.10">
    <property type="entry name" value="Citrate Synthase, domain 1"/>
    <property type="match status" value="1"/>
</dbReference>
<dbReference type="InterPro" id="IPR016142">
    <property type="entry name" value="Citrate_synth-like_lrg_a-sub"/>
</dbReference>
<dbReference type="Gene3D" id="1.10.230.10">
    <property type="entry name" value="Cytochrome P450-Terp, domain 2"/>
    <property type="match status" value="1"/>
</dbReference>
<dbReference type="CDD" id="cd06093">
    <property type="entry name" value="PX_domain"/>
    <property type="match status" value="1"/>
</dbReference>
<dbReference type="PRINTS" id="PR00143">
    <property type="entry name" value="CITRTSNTHASE"/>
</dbReference>
<comment type="similarity">
    <text evidence="2 5">Belongs to the citrate synthase family.</text>
</comment>
<dbReference type="InterPro" id="IPR036969">
    <property type="entry name" value="Citrate_synthase_sf"/>
</dbReference>